<proteinExistence type="predicted"/>
<dbReference type="Pfam" id="PF03787">
    <property type="entry name" value="RAMPs"/>
    <property type="match status" value="1"/>
</dbReference>
<evidence type="ECO:0000313" key="3">
    <source>
        <dbReference type="EMBL" id="CAD6492497.1"/>
    </source>
</evidence>
<dbReference type="InterPro" id="IPR005537">
    <property type="entry name" value="RAMP_III_fam"/>
</dbReference>
<dbReference type="Proteomes" id="UP000639006">
    <property type="component" value="Unassembled WGS sequence"/>
</dbReference>
<keyword evidence="1" id="KW-0051">Antiviral defense</keyword>
<dbReference type="GO" id="GO:0051607">
    <property type="term" value="P:defense response to virus"/>
    <property type="evidence" value="ECO:0007669"/>
    <property type="project" value="UniProtKB-KW"/>
</dbReference>
<feature type="domain" description="CRISPR type III-associated protein" evidence="2">
    <location>
        <begin position="149"/>
        <end position="307"/>
    </location>
</feature>
<protein>
    <recommendedName>
        <fullName evidence="2">CRISPR type III-associated protein domain-containing protein</fullName>
    </recommendedName>
</protein>
<reference evidence="3" key="1">
    <citation type="submission" date="2020-10" db="EMBL/GenBank/DDBJ databases">
        <authorList>
            <person name="Hahn C.J."/>
            <person name="Laso-Perez R."/>
            <person name="Vulcano F."/>
            <person name="Vaziourakis K.-M."/>
            <person name="Stokke R."/>
            <person name="Steen I.H."/>
            <person name="Teske A."/>
            <person name="Boetius A."/>
            <person name="Liebeke M."/>
            <person name="Amann R."/>
            <person name="Knittel K."/>
        </authorList>
    </citation>
    <scope>NUCLEOTIDE SEQUENCE</scope>
    <source>
        <strain evidence="3">Gfbio:e3339647-f889-4370-9287-4fb5cb688e4c:AG392M11_GoMArc1</strain>
    </source>
</reference>
<organism evidence="3 4">
    <name type="scientific">Candidatus Argoarchaeum ethanivorans</name>
    <dbReference type="NCBI Taxonomy" id="2608793"/>
    <lineage>
        <taxon>Archaea</taxon>
        <taxon>Methanobacteriati</taxon>
        <taxon>Methanobacteriota</taxon>
        <taxon>Stenosarchaea group</taxon>
        <taxon>Methanomicrobia</taxon>
        <taxon>Methanosarcinales</taxon>
        <taxon>Methanosarcinales incertae sedis</taxon>
        <taxon>GOM Arc I cluster</taxon>
        <taxon>Candidatus Argoarchaeum</taxon>
    </lineage>
</organism>
<sequence>MDVNNYDFHVIIDTSLHKNLTDEIKKFTGKPTERSVWMEKNLPKILKPDLNEENYHIAIQRATLFSKIEDEEYKNDVYKNDVRDGYKGLLKNGDYKQYIKFYKEFLEKLNLYQPDPEITALPKYSFFLRFKFTLRKPFYSHDDEDFYIIDNPVTKEHVFKIPMMRPSSWKGNLRSTILKINNITTENCGNPLIKELFGCTDEKGNVHKKGRLIFYPTYFDNIGLEVINPHRRKTKAGTKPILYEVVPKGSGGVFSLLYIPFDLIGCDDANKSMDIIADCSKISIAIKEMVTTYGFGAKTSSGYGVVETKIENGTIKINGIDVPKPEFSTLDELKRIVEGL</sequence>
<accession>A0A811TDA0</accession>
<gene>
    <name evidence="3" type="ORF">DIAAKJNI_00313</name>
</gene>
<evidence type="ECO:0000313" key="4">
    <source>
        <dbReference type="Proteomes" id="UP000639006"/>
    </source>
</evidence>
<dbReference type="EMBL" id="CAJHIQ010000013">
    <property type="protein sequence ID" value="CAD6492497.1"/>
    <property type="molecule type" value="Genomic_DNA"/>
</dbReference>
<name>A0A811TDA0_9EURY</name>
<comment type="caution">
    <text evidence="3">The sequence shown here is derived from an EMBL/GenBank/DDBJ whole genome shotgun (WGS) entry which is preliminary data.</text>
</comment>
<evidence type="ECO:0000256" key="1">
    <source>
        <dbReference type="ARBA" id="ARBA00023118"/>
    </source>
</evidence>
<evidence type="ECO:0000259" key="2">
    <source>
        <dbReference type="Pfam" id="PF03787"/>
    </source>
</evidence>
<dbReference type="AlphaFoldDB" id="A0A811TDA0"/>